<dbReference type="Gene3D" id="1.10.10.10">
    <property type="entry name" value="Winged helix-like DNA-binding domain superfamily/Winged helix DNA-binding domain"/>
    <property type="match status" value="1"/>
</dbReference>
<keyword evidence="1" id="KW-0805">Transcription regulation</keyword>
<keyword evidence="2" id="KW-0238">DNA-binding</keyword>
<organism evidence="5 6">
    <name type="scientific">Albimonas donghaensis</name>
    <dbReference type="NCBI Taxonomy" id="356660"/>
    <lineage>
        <taxon>Bacteria</taxon>
        <taxon>Pseudomonadati</taxon>
        <taxon>Pseudomonadota</taxon>
        <taxon>Alphaproteobacteria</taxon>
        <taxon>Rhodobacterales</taxon>
        <taxon>Paracoccaceae</taxon>
        <taxon>Albimonas</taxon>
    </lineage>
</organism>
<evidence type="ECO:0000313" key="5">
    <source>
        <dbReference type="EMBL" id="SDX09578.1"/>
    </source>
</evidence>
<keyword evidence="3" id="KW-0804">Transcription</keyword>
<dbReference type="InterPro" id="IPR000792">
    <property type="entry name" value="Tscrpt_reg_LuxR_C"/>
</dbReference>
<dbReference type="GO" id="GO:0003677">
    <property type="term" value="F:DNA binding"/>
    <property type="evidence" value="ECO:0007669"/>
    <property type="project" value="UniProtKB-KW"/>
</dbReference>
<dbReference type="InterPro" id="IPR036388">
    <property type="entry name" value="WH-like_DNA-bd_sf"/>
</dbReference>
<dbReference type="GO" id="GO:0006355">
    <property type="term" value="P:regulation of DNA-templated transcription"/>
    <property type="evidence" value="ECO:0007669"/>
    <property type="project" value="InterPro"/>
</dbReference>
<dbReference type="PANTHER" id="PTHR44688:SF16">
    <property type="entry name" value="DNA-BINDING TRANSCRIPTIONAL ACTIVATOR DEVR_DOSR"/>
    <property type="match status" value="1"/>
</dbReference>
<dbReference type="CDD" id="cd06170">
    <property type="entry name" value="LuxR_C_like"/>
    <property type="match status" value="1"/>
</dbReference>
<dbReference type="EMBL" id="FNMZ01000003">
    <property type="protein sequence ID" value="SDX09578.1"/>
    <property type="molecule type" value="Genomic_DNA"/>
</dbReference>
<evidence type="ECO:0000259" key="4">
    <source>
        <dbReference type="PROSITE" id="PS50043"/>
    </source>
</evidence>
<protein>
    <submittedName>
        <fullName evidence="5">Transcriptional regulator, LuxR family</fullName>
    </submittedName>
</protein>
<dbReference type="SMART" id="SM00421">
    <property type="entry name" value="HTH_LUXR"/>
    <property type="match status" value="1"/>
</dbReference>
<dbReference type="PANTHER" id="PTHR44688">
    <property type="entry name" value="DNA-BINDING TRANSCRIPTIONAL ACTIVATOR DEVR_DOSR"/>
    <property type="match status" value="1"/>
</dbReference>
<evidence type="ECO:0000313" key="6">
    <source>
        <dbReference type="Proteomes" id="UP000199118"/>
    </source>
</evidence>
<dbReference type="SUPFAM" id="SSF75516">
    <property type="entry name" value="Pheromone-binding domain of LuxR-like quorum-sensing transcription factors"/>
    <property type="match status" value="1"/>
</dbReference>
<dbReference type="SUPFAM" id="SSF46894">
    <property type="entry name" value="C-terminal effector domain of the bipartite response regulators"/>
    <property type="match status" value="1"/>
</dbReference>
<evidence type="ECO:0000256" key="1">
    <source>
        <dbReference type="ARBA" id="ARBA00023015"/>
    </source>
</evidence>
<proteinExistence type="predicted"/>
<evidence type="ECO:0000256" key="2">
    <source>
        <dbReference type="ARBA" id="ARBA00023125"/>
    </source>
</evidence>
<feature type="domain" description="HTH luxR-type" evidence="4">
    <location>
        <begin position="172"/>
        <end position="237"/>
    </location>
</feature>
<gene>
    <name evidence="5" type="ORF">SAMN05444336_103287</name>
</gene>
<keyword evidence="6" id="KW-1185">Reference proteome</keyword>
<dbReference type="Gene3D" id="3.30.450.80">
    <property type="entry name" value="Transcription factor LuxR-like, autoinducer-binding domain"/>
    <property type="match status" value="1"/>
</dbReference>
<reference evidence="5 6" key="1">
    <citation type="submission" date="2016-10" db="EMBL/GenBank/DDBJ databases">
        <authorList>
            <person name="de Groot N.N."/>
        </authorList>
    </citation>
    <scope>NUCLEOTIDE SEQUENCE [LARGE SCALE GENOMIC DNA]</scope>
    <source>
        <strain evidence="5 6">DSM 17890</strain>
    </source>
</reference>
<dbReference type="AlphaFoldDB" id="A0A1H2YXT9"/>
<dbReference type="RefSeq" id="WP_092681603.1">
    <property type="nucleotide sequence ID" value="NZ_FNMZ01000003.1"/>
</dbReference>
<dbReference type="InterPro" id="IPR036693">
    <property type="entry name" value="TF_LuxR_autoind-bd_dom_sf"/>
</dbReference>
<dbReference type="InterPro" id="IPR016032">
    <property type="entry name" value="Sig_transdc_resp-reg_C-effctor"/>
</dbReference>
<dbReference type="Pfam" id="PF00196">
    <property type="entry name" value="GerE"/>
    <property type="match status" value="1"/>
</dbReference>
<sequence length="241" mass="26553">MHERLQSIVEAVPSITDAGTLRLFLDRVRALYDMDNCIYYALSLGGPKAGCEFGAMTYDHAWHQRYEDVRYRDCDPVVLSAVGGFAPINWNDLDWTGRPVRRLLSEAREFRVGNHGYTIPIHGPGGQFAMFTVSKQCPEGDWCALLAESAQDLLLIAHHVHRHALEINGAAEPLAPPSLSPRERDALALMAAGRSRAQIAEKLKISESTLRVYLDSARHKLGGLNAFHAVAIAVKGGSIKI</sequence>
<dbReference type="PRINTS" id="PR00038">
    <property type="entry name" value="HTHLUXR"/>
</dbReference>
<dbReference type="Proteomes" id="UP000199118">
    <property type="component" value="Unassembled WGS sequence"/>
</dbReference>
<evidence type="ECO:0000256" key="3">
    <source>
        <dbReference type="ARBA" id="ARBA00023163"/>
    </source>
</evidence>
<dbReference type="STRING" id="356660.SAMN05444336_103287"/>
<dbReference type="InterPro" id="IPR005143">
    <property type="entry name" value="TF_LuxR_autoind-bd_dom"/>
</dbReference>
<name>A0A1H2YXT9_9RHOB</name>
<dbReference type="PROSITE" id="PS50043">
    <property type="entry name" value="HTH_LUXR_2"/>
    <property type="match status" value="1"/>
</dbReference>
<dbReference type="OrthoDB" id="9803630at2"/>
<accession>A0A1H2YXT9</accession>
<dbReference type="Pfam" id="PF03472">
    <property type="entry name" value="Autoind_bind"/>
    <property type="match status" value="1"/>
</dbReference>